<sequence>PAAPRGLLQPGAHGRLRLRQLRPRLQRQPRLPGRLQRRAGVGRVEPRPPRAARDDRVPRRPGRRVGARQPALHVGGGDARPHRLRHERRQRGGERRALPRRARVRRQRRVEAATGGRGADVPRLAHPHPAQRPARRGQRVRLRLGDEPLAPGGGARRLQPRGGGRRPEQPVLPHRGDPRPARRAAAGAGGERAARLRQRVHRRGRRALAGRQPRRRHPEHRRDRPVPRHHRLPRARARGRRLLGQRDPARHQRAGQPAPHRRGGGPELRLLALGHLQQRRRQGALHRRVGRGHAGALPGVRPPGVGGERDLHPGQPHARARRLLQAPGGADQHRELRGAQRLAHPGAGARHHGAGVVPGRHLGVRLHQPRAARGARLLRPRPDERHRARPRRLLVRVLVQRPHLRLRDRPRARRARAHARAAALAERDRRGEARARRAVQRAAADARRVAGELRRGARLPRPARARRRARRGARRRGAPRPR</sequence>
<feature type="region of interest" description="Disordered" evidence="1">
    <location>
        <begin position="282"/>
        <end position="304"/>
    </location>
</feature>
<reference evidence="2" key="1">
    <citation type="submission" date="2020-02" db="EMBL/GenBank/DDBJ databases">
        <authorList>
            <person name="Meier V. D."/>
        </authorList>
    </citation>
    <scope>NUCLEOTIDE SEQUENCE</scope>
    <source>
        <strain evidence="2">AVDCRST_MAG40</strain>
    </source>
</reference>
<proteinExistence type="predicted"/>
<feature type="region of interest" description="Disordered" evidence="1">
    <location>
        <begin position="1"/>
        <end position="266"/>
    </location>
</feature>
<evidence type="ECO:0000313" key="2">
    <source>
        <dbReference type="EMBL" id="CAA9312886.1"/>
    </source>
</evidence>
<organism evidence="2">
    <name type="scientific">uncultured Gemmatimonadaceae bacterium</name>
    <dbReference type="NCBI Taxonomy" id="246130"/>
    <lineage>
        <taxon>Bacteria</taxon>
        <taxon>Pseudomonadati</taxon>
        <taxon>Gemmatimonadota</taxon>
        <taxon>Gemmatimonadia</taxon>
        <taxon>Gemmatimonadales</taxon>
        <taxon>Gemmatimonadaceae</taxon>
        <taxon>environmental samples</taxon>
    </lineage>
</organism>
<feature type="compositionally biased region" description="Low complexity" evidence="1">
    <location>
        <begin position="28"/>
        <end position="43"/>
    </location>
</feature>
<feature type="region of interest" description="Disordered" evidence="1">
    <location>
        <begin position="420"/>
        <end position="482"/>
    </location>
</feature>
<feature type="non-terminal residue" evidence="2">
    <location>
        <position position="482"/>
    </location>
</feature>
<evidence type="ECO:0000256" key="1">
    <source>
        <dbReference type="SAM" id="MobiDB-lite"/>
    </source>
</evidence>
<feature type="compositionally biased region" description="Basic residues" evidence="1">
    <location>
        <begin position="133"/>
        <end position="142"/>
    </location>
</feature>
<feature type="compositionally biased region" description="Low complexity" evidence="1">
    <location>
        <begin position="294"/>
        <end position="303"/>
    </location>
</feature>
<dbReference type="EMBL" id="CADCTX010000320">
    <property type="protein sequence ID" value="CAA9312886.1"/>
    <property type="molecule type" value="Genomic_DNA"/>
</dbReference>
<feature type="compositionally biased region" description="Basic residues" evidence="1">
    <location>
        <begin position="14"/>
        <end position="27"/>
    </location>
</feature>
<name>A0A6J4KW09_9BACT</name>
<gene>
    <name evidence="2" type="ORF">AVDCRST_MAG40-1084</name>
</gene>
<feature type="compositionally biased region" description="Basic and acidic residues" evidence="1">
    <location>
        <begin position="44"/>
        <end position="58"/>
    </location>
</feature>
<feature type="compositionally biased region" description="Basic and acidic residues" evidence="1">
    <location>
        <begin position="444"/>
        <end position="455"/>
    </location>
</feature>
<accession>A0A6J4KW09</accession>
<protein>
    <submittedName>
        <fullName evidence="2">Putative secreted protein</fullName>
    </submittedName>
</protein>
<dbReference type="AlphaFoldDB" id="A0A6J4KW09"/>
<feature type="compositionally biased region" description="Basic residues" evidence="1">
    <location>
        <begin position="282"/>
        <end position="291"/>
    </location>
</feature>
<feature type="compositionally biased region" description="Basic residues" evidence="1">
    <location>
        <begin position="98"/>
        <end position="108"/>
    </location>
</feature>
<feature type="compositionally biased region" description="Basic residues" evidence="1">
    <location>
        <begin position="227"/>
        <end position="243"/>
    </location>
</feature>
<feature type="compositionally biased region" description="Basic and acidic residues" evidence="1">
    <location>
        <begin position="425"/>
        <end position="435"/>
    </location>
</feature>
<feature type="compositionally biased region" description="Basic residues" evidence="1">
    <location>
        <begin position="195"/>
        <end position="219"/>
    </location>
</feature>
<feature type="compositionally biased region" description="Basic residues" evidence="1">
    <location>
        <begin position="456"/>
        <end position="482"/>
    </location>
</feature>
<feature type="non-terminal residue" evidence="2">
    <location>
        <position position="1"/>
    </location>
</feature>